<dbReference type="RefSeq" id="WP_346141955.1">
    <property type="nucleotide sequence ID" value="NZ_BAAAUA010000007.1"/>
</dbReference>
<name>A0ABW0VHT9_9ACTN</name>
<dbReference type="Proteomes" id="UP001596066">
    <property type="component" value="Unassembled WGS sequence"/>
</dbReference>
<dbReference type="EMBL" id="JBHSOC010000041">
    <property type="protein sequence ID" value="MFC5644111.1"/>
    <property type="molecule type" value="Genomic_DNA"/>
</dbReference>
<keyword evidence="1" id="KW-1133">Transmembrane helix</keyword>
<feature type="transmembrane region" description="Helical" evidence="1">
    <location>
        <begin position="39"/>
        <end position="57"/>
    </location>
</feature>
<gene>
    <name evidence="2" type="ORF">ACFPZF_22470</name>
</gene>
<protein>
    <recommendedName>
        <fullName evidence="4">Transmembrane transport protein</fullName>
    </recommendedName>
</protein>
<reference evidence="3" key="1">
    <citation type="journal article" date="2019" name="Int. J. Syst. Evol. Microbiol.">
        <title>The Global Catalogue of Microorganisms (GCM) 10K type strain sequencing project: providing services to taxonomists for standard genome sequencing and annotation.</title>
        <authorList>
            <consortium name="The Broad Institute Genomics Platform"/>
            <consortium name="The Broad Institute Genome Sequencing Center for Infectious Disease"/>
            <person name="Wu L."/>
            <person name="Ma J."/>
        </authorList>
    </citation>
    <scope>NUCLEOTIDE SEQUENCE [LARGE SCALE GENOMIC DNA]</scope>
    <source>
        <strain evidence="3">CGMCC 4.1622</strain>
    </source>
</reference>
<evidence type="ECO:0008006" key="4">
    <source>
        <dbReference type="Google" id="ProtNLM"/>
    </source>
</evidence>
<comment type="caution">
    <text evidence="2">The sequence shown here is derived from an EMBL/GenBank/DDBJ whole genome shotgun (WGS) entry which is preliminary data.</text>
</comment>
<proteinExistence type="predicted"/>
<evidence type="ECO:0000313" key="3">
    <source>
        <dbReference type="Proteomes" id="UP001596066"/>
    </source>
</evidence>
<accession>A0ABW0VHT9</accession>
<keyword evidence="1" id="KW-0812">Transmembrane</keyword>
<keyword evidence="1" id="KW-0472">Membrane</keyword>
<sequence length="369" mass="40411">MTTALASEVSTPTAPRPSRQRRILRGAAWLGLRQERTPLLISGAVLVLLCGWMLVLGSRIQDVVESEHIQGCNLVYFPQQCENLTGAAIALNDRWSIAVAATGWLLAVLPVAFGAFFAAPMLAREFETGTYGLAWTQSVSRQRWLAARLGVPLLITLVGSSVLAVVSTWWTGVIEGRFAVPGYYHWFTWMSRAASGPSVVGFFLLSVALGATVGLLVRRVVASILVTAVATLALRFAVDQARYLFAPTREVFTPIAMAGPLPDDMKNAVLTQQLPTNTPFESEPVGHGLLTGDGLRIPLQSNWLNHLTDGTWQCPTPECLSHHDTIVQLYARYRPAGDEWIMHWTQTGLSLAATVLLLGLCAWRVRRIR</sequence>
<evidence type="ECO:0000256" key="1">
    <source>
        <dbReference type="SAM" id="Phobius"/>
    </source>
</evidence>
<organism evidence="2 3">
    <name type="scientific">Kitasatospora cinereorecta</name>
    <dbReference type="NCBI Taxonomy" id="285560"/>
    <lineage>
        <taxon>Bacteria</taxon>
        <taxon>Bacillati</taxon>
        <taxon>Actinomycetota</taxon>
        <taxon>Actinomycetes</taxon>
        <taxon>Kitasatosporales</taxon>
        <taxon>Streptomycetaceae</taxon>
        <taxon>Kitasatospora</taxon>
    </lineage>
</organism>
<feature type="transmembrane region" description="Helical" evidence="1">
    <location>
        <begin position="341"/>
        <end position="363"/>
    </location>
</feature>
<evidence type="ECO:0000313" key="2">
    <source>
        <dbReference type="EMBL" id="MFC5644111.1"/>
    </source>
</evidence>
<keyword evidence="3" id="KW-1185">Reference proteome</keyword>
<feature type="transmembrane region" description="Helical" evidence="1">
    <location>
        <begin position="220"/>
        <end position="238"/>
    </location>
</feature>
<feature type="transmembrane region" description="Helical" evidence="1">
    <location>
        <begin position="190"/>
        <end position="213"/>
    </location>
</feature>
<feature type="transmembrane region" description="Helical" evidence="1">
    <location>
        <begin position="144"/>
        <end position="170"/>
    </location>
</feature>
<feature type="transmembrane region" description="Helical" evidence="1">
    <location>
        <begin position="101"/>
        <end position="123"/>
    </location>
</feature>